<reference evidence="2" key="1">
    <citation type="submission" date="2018-04" db="EMBL/GenBank/DDBJ databases">
        <title>Whole genome sequencing of Hypsizygus marmoreus.</title>
        <authorList>
            <person name="Choi I.-G."/>
            <person name="Min B."/>
            <person name="Kim J.-G."/>
            <person name="Kim S."/>
            <person name="Oh Y.-L."/>
            <person name="Kong W.-S."/>
            <person name="Park H."/>
            <person name="Jeong J."/>
            <person name="Song E.-S."/>
        </authorList>
    </citation>
    <scope>NUCLEOTIDE SEQUENCE [LARGE SCALE GENOMIC DNA]</scope>
    <source>
        <strain evidence="2">51987-8</strain>
    </source>
</reference>
<comment type="caution">
    <text evidence="2">The sequence shown here is derived from an EMBL/GenBank/DDBJ whole genome shotgun (WGS) entry which is preliminary data.</text>
</comment>
<dbReference type="InterPro" id="IPR009327">
    <property type="entry name" value="Cupin_DUF985"/>
</dbReference>
<proteinExistence type="predicted"/>
<evidence type="ECO:0000313" key="2">
    <source>
        <dbReference type="EMBL" id="RDB16009.1"/>
    </source>
</evidence>
<organism evidence="2 3">
    <name type="scientific">Hypsizygus marmoreus</name>
    <name type="common">White beech mushroom</name>
    <name type="synonym">Agaricus marmoreus</name>
    <dbReference type="NCBI Taxonomy" id="39966"/>
    <lineage>
        <taxon>Eukaryota</taxon>
        <taxon>Fungi</taxon>
        <taxon>Dikarya</taxon>
        <taxon>Basidiomycota</taxon>
        <taxon>Agaricomycotina</taxon>
        <taxon>Agaricomycetes</taxon>
        <taxon>Agaricomycetidae</taxon>
        <taxon>Agaricales</taxon>
        <taxon>Tricholomatineae</taxon>
        <taxon>Lyophyllaceae</taxon>
        <taxon>Hypsizygus</taxon>
    </lineage>
</organism>
<dbReference type="PANTHER" id="PTHR33387">
    <property type="entry name" value="RMLC-LIKE JELLY ROLL FOLD PROTEIN"/>
    <property type="match status" value="1"/>
</dbReference>
<accession>A0A369J1Y8</accession>
<dbReference type="Proteomes" id="UP000076154">
    <property type="component" value="Unassembled WGS sequence"/>
</dbReference>
<dbReference type="Pfam" id="PF06172">
    <property type="entry name" value="Cupin_5"/>
    <property type="match status" value="1"/>
</dbReference>
<dbReference type="SUPFAM" id="SSF51182">
    <property type="entry name" value="RmlC-like cupins"/>
    <property type="match status" value="1"/>
</dbReference>
<dbReference type="CDD" id="cd06121">
    <property type="entry name" value="cupin_YML079wp"/>
    <property type="match status" value="1"/>
</dbReference>
<dbReference type="InParanoid" id="A0A369J1Y8"/>
<dbReference type="InterPro" id="IPR011051">
    <property type="entry name" value="RmlC_Cupin_sf"/>
</dbReference>
<dbReference type="Gene3D" id="2.60.120.10">
    <property type="entry name" value="Jelly Rolls"/>
    <property type="match status" value="1"/>
</dbReference>
<dbReference type="PANTHER" id="PTHR33387:SF3">
    <property type="entry name" value="DUF985 DOMAIN-CONTAINING PROTEIN"/>
    <property type="match status" value="1"/>
</dbReference>
<feature type="domain" description="DUF985" evidence="1">
    <location>
        <begin position="27"/>
        <end position="153"/>
    </location>
</feature>
<dbReference type="EMBL" id="LUEZ02000136">
    <property type="protein sequence ID" value="RDB16009.1"/>
    <property type="molecule type" value="Genomic_DNA"/>
</dbReference>
<dbReference type="OrthoDB" id="6614653at2759"/>
<dbReference type="InterPro" id="IPR039935">
    <property type="entry name" value="YML079W-like"/>
</dbReference>
<protein>
    <recommendedName>
        <fullName evidence="1">DUF985 domain-containing protein</fullName>
    </recommendedName>
</protein>
<evidence type="ECO:0000259" key="1">
    <source>
        <dbReference type="Pfam" id="PF06172"/>
    </source>
</evidence>
<keyword evidence="3" id="KW-1185">Reference proteome</keyword>
<name>A0A369J1Y8_HYPMA</name>
<gene>
    <name evidence="2" type="ORF">Hypma_003488</name>
</gene>
<dbReference type="AlphaFoldDB" id="A0A369J1Y8"/>
<dbReference type="InterPro" id="IPR014710">
    <property type="entry name" value="RmlC-like_jellyroll"/>
</dbReference>
<evidence type="ECO:0000313" key="3">
    <source>
        <dbReference type="Proteomes" id="UP000076154"/>
    </source>
</evidence>
<sequence length="181" mass="20358">MPFTHETSSPQPRKAHSMTNNQLTAPEIVALLNLQPLDHEGGMYRQTHIRTGPVSSTTAIYYLVTQDSFSSLHRLNHDELFHFYLGDPCEMVTFRDGEQPAITRLGQDIRRGERVQHLVPAGTWQGTRLVEGGSFALFGTTMTPGFDPRGFEAADESILDVIDDEHRSLVRRYLPSALGRH</sequence>